<gene>
    <name evidence="2" type="primary">ga14740</name>
    <name evidence="2" type="ORF">PR202_ga14740</name>
</gene>
<dbReference type="AlphaFoldDB" id="A0AAV5CIG1"/>
<dbReference type="EMBL" id="BQKI01000007">
    <property type="protein sequence ID" value="GJM97787.1"/>
    <property type="molecule type" value="Genomic_DNA"/>
</dbReference>
<protein>
    <submittedName>
        <fullName evidence="2">Uncharacterized protein</fullName>
    </submittedName>
</protein>
<keyword evidence="3" id="KW-1185">Reference proteome</keyword>
<reference evidence="2" key="1">
    <citation type="journal article" date="2018" name="DNA Res.">
        <title>Multiple hybrid de novo genome assembly of finger millet, an orphan allotetraploid crop.</title>
        <authorList>
            <person name="Hatakeyama M."/>
            <person name="Aluri S."/>
            <person name="Balachadran M.T."/>
            <person name="Sivarajan S.R."/>
            <person name="Patrignani A."/>
            <person name="Gruter S."/>
            <person name="Poveda L."/>
            <person name="Shimizu-Inatsugi R."/>
            <person name="Baeten J."/>
            <person name="Francoijs K.J."/>
            <person name="Nataraja K.N."/>
            <person name="Reddy Y.A.N."/>
            <person name="Phadnis S."/>
            <person name="Ravikumar R.L."/>
            <person name="Schlapbach R."/>
            <person name="Sreeman S.M."/>
            <person name="Shimizu K.K."/>
        </authorList>
    </citation>
    <scope>NUCLEOTIDE SEQUENCE</scope>
</reference>
<dbReference type="Proteomes" id="UP001054889">
    <property type="component" value="Unassembled WGS sequence"/>
</dbReference>
<sequence>MSVGRGDLELTSFVVELPASMAVSRLRNLLDHPTGKFTQVLYEDVVSDQTLPRTESVRRTACGHGKGDLLPGWQERRGPLAKQETQ</sequence>
<feature type="region of interest" description="Disordered" evidence="1">
    <location>
        <begin position="52"/>
        <end position="86"/>
    </location>
</feature>
<accession>A0AAV5CIG1</accession>
<proteinExistence type="predicted"/>
<comment type="caution">
    <text evidence="2">The sequence shown here is derived from an EMBL/GenBank/DDBJ whole genome shotgun (WGS) entry which is preliminary data.</text>
</comment>
<evidence type="ECO:0000313" key="3">
    <source>
        <dbReference type="Proteomes" id="UP001054889"/>
    </source>
</evidence>
<name>A0AAV5CIG1_ELECO</name>
<organism evidence="2 3">
    <name type="scientific">Eleusine coracana subsp. coracana</name>
    <dbReference type="NCBI Taxonomy" id="191504"/>
    <lineage>
        <taxon>Eukaryota</taxon>
        <taxon>Viridiplantae</taxon>
        <taxon>Streptophyta</taxon>
        <taxon>Embryophyta</taxon>
        <taxon>Tracheophyta</taxon>
        <taxon>Spermatophyta</taxon>
        <taxon>Magnoliopsida</taxon>
        <taxon>Liliopsida</taxon>
        <taxon>Poales</taxon>
        <taxon>Poaceae</taxon>
        <taxon>PACMAD clade</taxon>
        <taxon>Chloridoideae</taxon>
        <taxon>Cynodonteae</taxon>
        <taxon>Eleusininae</taxon>
        <taxon>Eleusine</taxon>
    </lineage>
</organism>
<evidence type="ECO:0000313" key="2">
    <source>
        <dbReference type="EMBL" id="GJM97787.1"/>
    </source>
</evidence>
<evidence type="ECO:0000256" key="1">
    <source>
        <dbReference type="SAM" id="MobiDB-lite"/>
    </source>
</evidence>
<reference evidence="2" key="2">
    <citation type="submission" date="2021-12" db="EMBL/GenBank/DDBJ databases">
        <title>Resequencing data analysis of finger millet.</title>
        <authorList>
            <person name="Hatakeyama M."/>
            <person name="Aluri S."/>
            <person name="Balachadran M.T."/>
            <person name="Sivarajan S.R."/>
            <person name="Poveda L."/>
            <person name="Shimizu-Inatsugi R."/>
            <person name="Schlapbach R."/>
            <person name="Sreeman S.M."/>
            <person name="Shimizu K.K."/>
        </authorList>
    </citation>
    <scope>NUCLEOTIDE SEQUENCE</scope>
</reference>